<proteinExistence type="predicted"/>
<evidence type="ECO:0000259" key="1">
    <source>
        <dbReference type="Pfam" id="PF13700"/>
    </source>
</evidence>
<sequence length="459" mass="50662">MARRNLLTQDERQRLFEPRTDHFSVIRNYTLAAEDLEMIGRRRGDANRLGVAAHLALLRHPGFGLHANSDLPEPVLNYLAAQLFVPTTAFQTYGHRQQTRTDHAALAAGYLDLRSFTRDNLAHAIQLAARAAARSDRGETIAHALIEGLKAEHFILPPPDTIERAGLAGRARARKQAAAELVAALDVETMERLDALLVNDAEFGMTPLAWLRDLPGAPSTKNINALLRRLQYVRKLGVNASLGLATSGFRFGQFVREGAVVPPFLLADYTANRRRATLAAAIIDLEARLADAAIVMFERLIGGIFTRAKRGQERRYQDAAPSVGKLMRLFGATIAALDMAEETGGDPLLLVDEMVGWHRLMSARPHVDALAAIGQEDALVLATQRHSTLRRFSANFLDTFTFRASGAGSNLLPAIELLKEFNGKRGSQLPESPPMPFANRQWSKLIEVVPPSWTVWRLI</sequence>
<keyword evidence="3" id="KW-1185">Reference proteome</keyword>
<gene>
    <name evidence="2" type="ORF">L284_12560</name>
</gene>
<dbReference type="EMBL" id="ATHL01000077">
    <property type="protein sequence ID" value="EQB15090.1"/>
    <property type="molecule type" value="Genomic_DNA"/>
</dbReference>
<comment type="caution">
    <text evidence="2">The sequence shown here is derived from an EMBL/GenBank/DDBJ whole genome shotgun (WGS) entry which is preliminary data.</text>
</comment>
<dbReference type="eggNOG" id="COG4644">
    <property type="taxonomic scope" value="Bacteria"/>
</dbReference>
<dbReference type="Proteomes" id="UP000015527">
    <property type="component" value="Unassembled WGS sequence"/>
</dbReference>
<dbReference type="Pfam" id="PF13700">
    <property type="entry name" value="DUF4158"/>
    <property type="match status" value="1"/>
</dbReference>
<dbReference type="InterPro" id="IPR025296">
    <property type="entry name" value="DUF4158"/>
</dbReference>
<reference evidence="2 3" key="1">
    <citation type="journal article" date="2013" name="Genome Announc.">
        <title>Genome Sequence of Novosphingobium lindaniclasticum LE124T, Isolated from a Hexachlorocyclohexane Dumpsite.</title>
        <authorList>
            <person name="Saxena A."/>
            <person name="Nayyar N."/>
            <person name="Sangwan N."/>
            <person name="Kumari R."/>
            <person name="Khurana J.P."/>
            <person name="Lal R."/>
        </authorList>
    </citation>
    <scope>NUCLEOTIDE SEQUENCE [LARGE SCALE GENOMIC DNA]</scope>
    <source>
        <strain evidence="2 3">LE124</strain>
    </source>
</reference>
<protein>
    <recommendedName>
        <fullName evidence="1">DUF4158 domain-containing protein</fullName>
    </recommendedName>
</protein>
<name>T0ITB2_9SPHN</name>
<evidence type="ECO:0000313" key="3">
    <source>
        <dbReference type="Proteomes" id="UP000015527"/>
    </source>
</evidence>
<accession>T0ITB2</accession>
<evidence type="ECO:0000313" key="2">
    <source>
        <dbReference type="EMBL" id="EQB15090.1"/>
    </source>
</evidence>
<dbReference type="PATRIC" id="fig|1096930.3.peg.2508"/>
<dbReference type="AlphaFoldDB" id="T0ITB2"/>
<feature type="domain" description="DUF4158" evidence="1">
    <location>
        <begin position="6"/>
        <end position="165"/>
    </location>
</feature>
<organism evidence="2 3">
    <name type="scientific">Novosphingobium lindaniclasticum LE124</name>
    <dbReference type="NCBI Taxonomy" id="1096930"/>
    <lineage>
        <taxon>Bacteria</taxon>
        <taxon>Pseudomonadati</taxon>
        <taxon>Pseudomonadota</taxon>
        <taxon>Alphaproteobacteria</taxon>
        <taxon>Sphingomonadales</taxon>
        <taxon>Sphingomonadaceae</taxon>
        <taxon>Novosphingobium</taxon>
    </lineage>
</organism>